<protein>
    <submittedName>
        <fullName evidence="1">Uncharacterized protein</fullName>
    </submittedName>
</protein>
<dbReference type="Proteomes" id="UP000219564">
    <property type="component" value="Unassembled WGS sequence"/>
</dbReference>
<sequence length="60" mass="6765">MTLGTLALIAKYGAGNPREFFSVRLPSLLKFQPLKLKGGGLKKRRHRYRIGKGAGMLHKW</sequence>
<proteinExistence type="predicted"/>
<dbReference type="EMBL" id="OBKZ01000006">
    <property type="protein sequence ID" value="SOB49523.1"/>
    <property type="molecule type" value="Genomic_DNA"/>
</dbReference>
<gene>
    <name evidence="1" type="ORF">PLUA15_140056</name>
</gene>
<reference evidence="1 2" key="1">
    <citation type="submission" date="2017-08" db="EMBL/GenBank/DDBJ databases">
        <authorList>
            <person name="Chaillou S."/>
        </authorList>
    </citation>
    <scope>NUCLEOTIDE SEQUENCE [LARGE SCALE GENOMIC DNA]</scope>
    <source>
        <strain evidence="1 2">MFPA15A1205</strain>
    </source>
</reference>
<evidence type="ECO:0000313" key="2">
    <source>
        <dbReference type="Proteomes" id="UP000219564"/>
    </source>
</evidence>
<evidence type="ECO:0000313" key="1">
    <source>
        <dbReference type="EMBL" id="SOB49523.1"/>
    </source>
</evidence>
<organism evidence="1 2">
    <name type="scientific">Pseudomonas lundensis</name>
    <dbReference type="NCBI Taxonomy" id="86185"/>
    <lineage>
        <taxon>Bacteria</taxon>
        <taxon>Pseudomonadati</taxon>
        <taxon>Pseudomonadota</taxon>
        <taxon>Gammaproteobacteria</taxon>
        <taxon>Pseudomonadales</taxon>
        <taxon>Pseudomonadaceae</taxon>
        <taxon>Pseudomonas</taxon>
    </lineage>
</organism>
<accession>A0AAX2H289</accession>
<name>A0AAX2H289_9PSED</name>
<dbReference type="AlphaFoldDB" id="A0AAX2H289"/>
<comment type="caution">
    <text evidence="1">The sequence shown here is derived from an EMBL/GenBank/DDBJ whole genome shotgun (WGS) entry which is preliminary data.</text>
</comment>